<dbReference type="WBParaSite" id="GPLIN_000172800">
    <property type="protein sequence ID" value="GPLIN_000172800"/>
    <property type="gene ID" value="GPLIN_000172800"/>
</dbReference>
<dbReference type="InterPro" id="IPR008927">
    <property type="entry name" value="6-PGluconate_DH-like_C_sf"/>
</dbReference>
<evidence type="ECO:0000313" key="10">
    <source>
        <dbReference type="WBParaSite" id="GPLIN_000172800"/>
    </source>
</evidence>
<reference evidence="10" key="2">
    <citation type="submission" date="2016-06" db="UniProtKB">
        <authorList>
            <consortium name="WormBaseParasite"/>
        </authorList>
    </citation>
    <scope>IDENTIFICATION</scope>
</reference>
<dbReference type="SUPFAM" id="SSF51735">
    <property type="entry name" value="NAD(P)-binding Rossmann-fold domains"/>
    <property type="match status" value="1"/>
</dbReference>
<protein>
    <recommendedName>
        <fullName evidence="3">pyrroline-5-carboxylate reductase</fullName>
        <ecNumber evidence="3">1.5.1.2</ecNumber>
    </recommendedName>
</protein>
<evidence type="ECO:0000256" key="7">
    <source>
        <dbReference type="PIRSR" id="PIRSR000193-1"/>
    </source>
</evidence>
<keyword evidence="4" id="KW-0028">Amino-acid biosynthesis</keyword>
<dbReference type="HAMAP" id="MF_01925">
    <property type="entry name" value="P5C_reductase"/>
    <property type="match status" value="1"/>
</dbReference>
<dbReference type="Gene3D" id="1.10.3730.10">
    <property type="entry name" value="ProC C-terminal domain-like"/>
    <property type="match status" value="1"/>
</dbReference>
<dbReference type="InterPro" id="IPR029036">
    <property type="entry name" value="P5CR_dimer"/>
</dbReference>
<evidence type="ECO:0000256" key="1">
    <source>
        <dbReference type="ARBA" id="ARBA00005205"/>
    </source>
</evidence>
<dbReference type="Pfam" id="PF14748">
    <property type="entry name" value="P5CR_dimer"/>
    <property type="match status" value="1"/>
</dbReference>
<keyword evidence="6" id="KW-0560">Oxidoreductase</keyword>
<name>A0A183BM93_GLOPA</name>
<comment type="similarity">
    <text evidence="2">Belongs to the pyrroline-5-carboxylate reductase family.</text>
</comment>
<dbReference type="SUPFAM" id="SSF48179">
    <property type="entry name" value="6-phosphogluconate dehydrogenase C-terminal domain-like"/>
    <property type="match status" value="1"/>
</dbReference>
<dbReference type="UniPathway" id="UPA00098">
    <property type="reaction ID" value="UER00361"/>
</dbReference>
<evidence type="ECO:0000256" key="4">
    <source>
        <dbReference type="ARBA" id="ARBA00022650"/>
    </source>
</evidence>
<dbReference type="Proteomes" id="UP000050741">
    <property type="component" value="Unassembled WGS sequence"/>
</dbReference>
<keyword evidence="4" id="KW-0641">Proline biosynthesis</keyword>
<evidence type="ECO:0000313" key="9">
    <source>
        <dbReference type="Proteomes" id="UP000050741"/>
    </source>
</evidence>
<evidence type="ECO:0000256" key="2">
    <source>
        <dbReference type="ARBA" id="ARBA00005525"/>
    </source>
</evidence>
<dbReference type="Gene3D" id="3.40.50.720">
    <property type="entry name" value="NAD(P)-binding Rossmann-like Domain"/>
    <property type="match status" value="1"/>
</dbReference>
<comment type="pathway">
    <text evidence="1">Amino-acid biosynthesis; L-proline biosynthesis; L-proline from L-glutamate 5-semialdehyde: step 1/1.</text>
</comment>
<dbReference type="AlphaFoldDB" id="A0A183BM93"/>
<feature type="domain" description="Pyrroline-5-carboxylate reductase dimerisation" evidence="8">
    <location>
        <begin position="169"/>
        <end position="276"/>
    </location>
</feature>
<organism evidence="9 10">
    <name type="scientific">Globodera pallida</name>
    <name type="common">Potato cyst nematode worm</name>
    <name type="synonym">Heterodera pallida</name>
    <dbReference type="NCBI Taxonomy" id="36090"/>
    <lineage>
        <taxon>Eukaryota</taxon>
        <taxon>Metazoa</taxon>
        <taxon>Ecdysozoa</taxon>
        <taxon>Nematoda</taxon>
        <taxon>Chromadorea</taxon>
        <taxon>Rhabditida</taxon>
        <taxon>Tylenchina</taxon>
        <taxon>Tylenchomorpha</taxon>
        <taxon>Tylenchoidea</taxon>
        <taxon>Heteroderidae</taxon>
        <taxon>Heteroderinae</taxon>
        <taxon>Globodera</taxon>
    </lineage>
</organism>
<feature type="binding site" evidence="7">
    <location>
        <begin position="69"/>
        <end position="72"/>
    </location>
    <ligand>
        <name>NADP(+)</name>
        <dbReference type="ChEBI" id="CHEBI:58349"/>
    </ligand>
</feature>
<dbReference type="EC" id="1.5.1.2" evidence="3"/>
<reference evidence="9" key="1">
    <citation type="submission" date="2014-05" db="EMBL/GenBank/DDBJ databases">
        <title>The genome and life-stage specific transcriptomes of Globodera pallida elucidate key aspects of plant parasitism by a cyst nematode.</title>
        <authorList>
            <person name="Cotton J.A."/>
            <person name="Lilley C.J."/>
            <person name="Jones L.M."/>
            <person name="Kikuchi T."/>
            <person name="Reid A.J."/>
            <person name="Thorpe P."/>
            <person name="Tsai I.J."/>
            <person name="Beasley H."/>
            <person name="Blok V."/>
            <person name="Cock P.J.A."/>
            <person name="Van den Akker S.E."/>
            <person name="Holroyd N."/>
            <person name="Hunt M."/>
            <person name="Mantelin S."/>
            <person name="Naghra H."/>
            <person name="Pain A."/>
            <person name="Palomares-Rius J.E."/>
            <person name="Zarowiecki M."/>
            <person name="Berriman M."/>
            <person name="Jones J.T."/>
            <person name="Urwin P.E."/>
        </authorList>
    </citation>
    <scope>NUCLEOTIDE SEQUENCE [LARGE SCALE GENOMIC DNA]</scope>
    <source>
        <strain evidence="9">Lindley</strain>
    </source>
</reference>
<sequence>MRNVPATSSNRYFGVLSSEDRIGQLYLECFNEREKCMTVIGGGKMATALAQGYPTSYSNDEFYGILLIAIKPQMFPNFLDEMHLNEWLYFGGPELLAVSIMAGIGLGTFKQQLESAGFNGHAARLMPNVNCLVSAGIVLVSTDPNIPSEMATLLLELGSRVGHSVRIEESLFNAASALASCAPAYIFAVIEALADGGVLNGLSREVSVRLAAEMVKGSAQLVLNSPPEITSPAQLKDKVCSPGGTTIAGMRELERAGIRSAFIEALTASTRRASEMSPTTKRQ</sequence>
<evidence type="ECO:0000256" key="5">
    <source>
        <dbReference type="ARBA" id="ARBA00022857"/>
    </source>
</evidence>
<keyword evidence="9" id="KW-1185">Reference proteome</keyword>
<dbReference type="InterPro" id="IPR000304">
    <property type="entry name" value="Pyrroline-COOH_reductase"/>
</dbReference>
<dbReference type="InterPro" id="IPR036291">
    <property type="entry name" value="NAD(P)-bd_dom_sf"/>
</dbReference>
<dbReference type="GO" id="GO:0004735">
    <property type="term" value="F:pyrroline-5-carboxylate reductase activity"/>
    <property type="evidence" value="ECO:0007669"/>
    <property type="project" value="UniProtKB-EC"/>
</dbReference>
<dbReference type="PANTHER" id="PTHR11645:SF64">
    <property type="entry name" value="PYRROLINE-5-CARBOXYLATE REDUCTASE-RELATED"/>
    <property type="match status" value="1"/>
</dbReference>
<proteinExistence type="inferred from homology"/>
<evidence type="ECO:0000256" key="3">
    <source>
        <dbReference type="ARBA" id="ARBA00012855"/>
    </source>
</evidence>
<evidence type="ECO:0000256" key="6">
    <source>
        <dbReference type="ARBA" id="ARBA00023002"/>
    </source>
</evidence>
<dbReference type="PIRSF" id="PIRSF000193">
    <property type="entry name" value="Pyrrol-5-carb_rd"/>
    <property type="match status" value="1"/>
</dbReference>
<keyword evidence="5 7" id="KW-0521">NADP</keyword>
<dbReference type="PANTHER" id="PTHR11645">
    <property type="entry name" value="PYRROLINE-5-CARBOXYLATE REDUCTASE"/>
    <property type="match status" value="1"/>
</dbReference>
<dbReference type="GO" id="GO:0055129">
    <property type="term" value="P:L-proline biosynthetic process"/>
    <property type="evidence" value="ECO:0007669"/>
    <property type="project" value="UniProtKB-UniPathway"/>
</dbReference>
<evidence type="ECO:0000259" key="8">
    <source>
        <dbReference type="Pfam" id="PF14748"/>
    </source>
</evidence>
<accession>A0A183BM93</accession>
<dbReference type="FunFam" id="1.10.3730.10:FF:000001">
    <property type="entry name" value="Pyrroline-5-carboxylate reductase"/>
    <property type="match status" value="1"/>
</dbReference>